<evidence type="ECO:0000313" key="6">
    <source>
        <dbReference type="EMBL" id="TFC19692.1"/>
    </source>
</evidence>
<comment type="caution">
    <text evidence="6">The sequence shown here is derived from an EMBL/GenBank/DDBJ whole genome shotgun (WGS) entry which is preliminary data.</text>
</comment>
<dbReference type="SUPFAM" id="SSF46689">
    <property type="entry name" value="Homeodomain-like"/>
    <property type="match status" value="1"/>
</dbReference>
<keyword evidence="7" id="KW-1185">Reference proteome</keyword>
<evidence type="ECO:0000259" key="5">
    <source>
        <dbReference type="PROSITE" id="PS50977"/>
    </source>
</evidence>
<dbReference type="PRINTS" id="PR00455">
    <property type="entry name" value="HTHTETR"/>
</dbReference>
<evidence type="ECO:0000256" key="2">
    <source>
        <dbReference type="ARBA" id="ARBA00023125"/>
    </source>
</evidence>
<dbReference type="PROSITE" id="PS50977">
    <property type="entry name" value="HTH_TETR_2"/>
    <property type="match status" value="1"/>
</dbReference>
<evidence type="ECO:0000313" key="7">
    <source>
        <dbReference type="Proteomes" id="UP000297604"/>
    </source>
</evidence>
<proteinExistence type="predicted"/>
<feature type="DNA-binding region" description="H-T-H motif" evidence="4">
    <location>
        <begin position="46"/>
        <end position="65"/>
    </location>
</feature>
<name>A0ABY2IL78_9MICO</name>
<dbReference type="Gene3D" id="1.10.357.10">
    <property type="entry name" value="Tetracycline Repressor, domain 2"/>
    <property type="match status" value="1"/>
</dbReference>
<dbReference type="InterPro" id="IPR001647">
    <property type="entry name" value="HTH_TetR"/>
</dbReference>
<gene>
    <name evidence="6" type="ORF">E3O46_11860</name>
</gene>
<evidence type="ECO:0000256" key="1">
    <source>
        <dbReference type="ARBA" id="ARBA00023015"/>
    </source>
</evidence>
<dbReference type="Pfam" id="PF00440">
    <property type="entry name" value="TetR_N"/>
    <property type="match status" value="1"/>
</dbReference>
<keyword evidence="1" id="KW-0805">Transcription regulation</keyword>
<keyword evidence="2 4" id="KW-0238">DNA-binding</keyword>
<dbReference type="InterPro" id="IPR009057">
    <property type="entry name" value="Homeodomain-like_sf"/>
</dbReference>
<organism evidence="6 7">
    <name type="scientific">Cryobacterium glucosi</name>
    <dbReference type="NCBI Taxonomy" id="1259175"/>
    <lineage>
        <taxon>Bacteria</taxon>
        <taxon>Bacillati</taxon>
        <taxon>Actinomycetota</taxon>
        <taxon>Actinomycetes</taxon>
        <taxon>Micrococcales</taxon>
        <taxon>Microbacteriaceae</taxon>
        <taxon>Cryobacterium</taxon>
    </lineage>
</organism>
<evidence type="ECO:0000256" key="3">
    <source>
        <dbReference type="ARBA" id="ARBA00023163"/>
    </source>
</evidence>
<reference evidence="6 7" key="1">
    <citation type="submission" date="2019-03" db="EMBL/GenBank/DDBJ databases">
        <title>Genomics of glacier-inhabiting Cryobacterium strains.</title>
        <authorList>
            <person name="Liu Q."/>
            <person name="Xin Y.-H."/>
        </authorList>
    </citation>
    <scope>NUCLEOTIDE SEQUENCE [LARGE SCALE GENOMIC DNA]</scope>
    <source>
        <strain evidence="6 7">MDB1-5</strain>
    </source>
</reference>
<evidence type="ECO:0000256" key="4">
    <source>
        <dbReference type="PROSITE-ProRule" id="PRU00335"/>
    </source>
</evidence>
<dbReference type="PANTHER" id="PTHR30055">
    <property type="entry name" value="HTH-TYPE TRANSCRIPTIONAL REGULATOR RUTR"/>
    <property type="match status" value="1"/>
</dbReference>
<sequence>MSRVSEESGTAAKETTTERIPAALRREQILAAASRVFGERGYSGATTDQVAQAAGISQPYVVRMFGTKENLFLEVVARALDKLITTFRVVLAEPQPAGDDDADSLVARLGAAYVDLIEDRGILLSLMQAFITGHDPVIGAKAREGFLQIYRMLRDEAGFPPEIIRDFLANGMLFNTLLAIRLPDIFEDDEAAEELMRCAFRGKLDVVLDATGSHASHAMSAPTGTAGTHS</sequence>
<protein>
    <submittedName>
        <fullName evidence="6">TetR/AcrR family transcriptional regulator</fullName>
    </submittedName>
</protein>
<dbReference type="InterPro" id="IPR050109">
    <property type="entry name" value="HTH-type_TetR-like_transc_reg"/>
</dbReference>
<dbReference type="EMBL" id="SOFS01000023">
    <property type="protein sequence ID" value="TFC19692.1"/>
    <property type="molecule type" value="Genomic_DNA"/>
</dbReference>
<dbReference type="PANTHER" id="PTHR30055:SF234">
    <property type="entry name" value="HTH-TYPE TRANSCRIPTIONAL REGULATOR BETI"/>
    <property type="match status" value="1"/>
</dbReference>
<dbReference type="Proteomes" id="UP000297604">
    <property type="component" value="Unassembled WGS sequence"/>
</dbReference>
<keyword evidence="3" id="KW-0804">Transcription</keyword>
<feature type="domain" description="HTH tetR-type" evidence="5">
    <location>
        <begin position="23"/>
        <end position="83"/>
    </location>
</feature>
<accession>A0ABY2IL78</accession>